<dbReference type="STRING" id="1093900.A0A507B3H3"/>
<dbReference type="GeneID" id="41973534"/>
<dbReference type="PANTHER" id="PTHR42678">
    <property type="entry name" value="AMIDASE"/>
    <property type="match status" value="1"/>
</dbReference>
<sequence>MGSIEPTQSFSIVEATIADLASALASGQTNSVELTAKHLLRIAKYDRRDTLLNAIPIINENAFEAAQASDSRRAASQVPLNPLDGIPCTIKDSYKMQGMTAAAGSPAFKDLVANEDAFTVRKLREAGAVVLGRTNMPPMAAGGMQRGVYGRAESPYNGAFLTAAFASGSSNGSATATASSMGVFGMGEETISSGRSPASNNGLVAYTPSRGVISIRGNWPLFPTCDVVVPHTRTVPDMFALLDVIVAKDENTSCDFWRGQPYVKLPDVETVRPGSYGELADAGALAGKKIGVPKMYIGKQDSDPTARKVYTRQSVIDLWEGARKILEGLGATIEEVDFPLVTKFEKPDPNAPAEKESSAPPHRNEIDMCQLMAYSWDDFLAANGDASVATTLAAVDSSTIFPRPPGALKDRYDDADPLVRHTDVVAHITPDRPATYSIPNLGPALQNLESQRKADYEDWMDALGLDALVWPCNADVGPADADVDEASAVEAWRNGVLYSNGNCAIRQFGIPTVSVPMGVMSDRGMPVNLTFASKAYDDSNLFRYAYAFEKAGSLRQAPPRTPALASDVIESVAGGGKIGSTAPELTVGAEAVGAPGEKKVRLSGSVAADEISGLRVFVDGDELAGVKISKGNWEAETGSLGAWKGRDEERGCPDPDKSMIIVVASGKNGRSTGKMLKVKQYVWDADVSRSIRNINWMIAEHPLYEEIGGLLTAEIRFALAAENCRSLRLDYRDFATERERPPVGLLWTEDDDLYRGG</sequence>
<dbReference type="EMBL" id="SKBQ01000033">
    <property type="protein sequence ID" value="TPX13616.1"/>
    <property type="molecule type" value="Genomic_DNA"/>
</dbReference>
<dbReference type="OrthoDB" id="566138at2759"/>
<dbReference type="InterPro" id="IPR023631">
    <property type="entry name" value="Amidase_dom"/>
</dbReference>
<dbReference type="RefSeq" id="XP_030995327.1">
    <property type="nucleotide sequence ID" value="XM_031140682.1"/>
</dbReference>
<evidence type="ECO:0000256" key="1">
    <source>
        <dbReference type="SAM" id="MobiDB-lite"/>
    </source>
</evidence>
<feature type="region of interest" description="Disordered" evidence="1">
    <location>
        <begin position="344"/>
        <end position="363"/>
    </location>
</feature>
<gene>
    <name evidence="3" type="ORF">E0L32_006087</name>
</gene>
<dbReference type="NCBIfam" id="NF005127">
    <property type="entry name" value="PRK06565.1"/>
    <property type="match status" value="1"/>
</dbReference>
<evidence type="ECO:0000313" key="3">
    <source>
        <dbReference type="EMBL" id="TPX13616.1"/>
    </source>
</evidence>
<name>A0A507B3H3_9PEZI</name>
<dbReference type="AlphaFoldDB" id="A0A507B3H3"/>
<dbReference type="Proteomes" id="UP000319257">
    <property type="component" value="Unassembled WGS sequence"/>
</dbReference>
<feature type="domain" description="Amidase" evidence="2">
    <location>
        <begin position="43"/>
        <end position="344"/>
    </location>
</feature>
<dbReference type="Pfam" id="PF01425">
    <property type="entry name" value="Amidase"/>
    <property type="match status" value="1"/>
</dbReference>
<evidence type="ECO:0000259" key="2">
    <source>
        <dbReference type="Pfam" id="PF01425"/>
    </source>
</evidence>
<organism evidence="3 4">
    <name type="scientific">Thyridium curvatum</name>
    <dbReference type="NCBI Taxonomy" id="1093900"/>
    <lineage>
        <taxon>Eukaryota</taxon>
        <taxon>Fungi</taxon>
        <taxon>Dikarya</taxon>
        <taxon>Ascomycota</taxon>
        <taxon>Pezizomycotina</taxon>
        <taxon>Sordariomycetes</taxon>
        <taxon>Sordariomycetidae</taxon>
        <taxon>Thyridiales</taxon>
        <taxon>Thyridiaceae</taxon>
        <taxon>Thyridium</taxon>
    </lineage>
</organism>
<comment type="caution">
    <text evidence="3">The sequence shown here is derived from an EMBL/GenBank/DDBJ whole genome shotgun (WGS) entry which is preliminary data.</text>
</comment>
<accession>A0A507B3H3</accession>
<reference evidence="3 4" key="1">
    <citation type="submission" date="2019-06" db="EMBL/GenBank/DDBJ databases">
        <title>Draft genome sequence of the filamentous fungus Phialemoniopsis curvata isolated from diesel fuel.</title>
        <authorList>
            <person name="Varaljay V.A."/>
            <person name="Lyon W.J."/>
            <person name="Crouch A.L."/>
            <person name="Drake C.E."/>
            <person name="Hollomon J.M."/>
            <person name="Nadeau L.J."/>
            <person name="Nunn H.S."/>
            <person name="Stevenson B.S."/>
            <person name="Bojanowski C.L."/>
            <person name="Crookes-Goodson W.J."/>
        </authorList>
    </citation>
    <scope>NUCLEOTIDE SEQUENCE [LARGE SCALE GENOMIC DNA]</scope>
    <source>
        <strain evidence="3 4">D216</strain>
    </source>
</reference>
<dbReference type="InParanoid" id="A0A507B3H3"/>
<dbReference type="PANTHER" id="PTHR42678:SF11">
    <property type="entry name" value="AMIDASE FAMILY PROTEIN"/>
    <property type="match status" value="1"/>
</dbReference>
<dbReference type="InterPro" id="IPR036928">
    <property type="entry name" value="AS_sf"/>
</dbReference>
<dbReference type="SUPFAM" id="SSF75304">
    <property type="entry name" value="Amidase signature (AS) enzymes"/>
    <property type="match status" value="1"/>
</dbReference>
<proteinExistence type="predicted"/>
<dbReference type="Gene3D" id="3.90.1300.10">
    <property type="entry name" value="Amidase signature (AS) domain"/>
    <property type="match status" value="1"/>
</dbReference>
<evidence type="ECO:0000313" key="4">
    <source>
        <dbReference type="Proteomes" id="UP000319257"/>
    </source>
</evidence>
<protein>
    <recommendedName>
        <fullName evidence="2">Amidase domain-containing protein</fullName>
    </recommendedName>
</protein>
<keyword evidence="4" id="KW-1185">Reference proteome</keyword>